<dbReference type="Pfam" id="PF00053">
    <property type="entry name" value="EGF_laminin"/>
    <property type="match status" value="9"/>
</dbReference>
<feature type="disulfide bond" evidence="8">
    <location>
        <begin position="700"/>
        <end position="709"/>
    </location>
</feature>
<dbReference type="PANTHER" id="PTHR10574:SF435">
    <property type="entry name" value="LAMININ SUBUNIT GAMMA-1"/>
    <property type="match status" value="1"/>
</dbReference>
<evidence type="ECO:0008006" key="15">
    <source>
        <dbReference type="Google" id="ProtNLM"/>
    </source>
</evidence>
<dbReference type="FunFam" id="2.10.25.10:FF:000224">
    <property type="entry name" value="Usherin"/>
    <property type="match status" value="1"/>
</dbReference>
<keyword evidence="7 8" id="KW-0424">Laminin EGF-like domain</keyword>
<dbReference type="FunFam" id="2.10.25.10:FF:000615">
    <property type="entry name" value="Laminin subunit gamma-3"/>
    <property type="match status" value="1"/>
</dbReference>
<feature type="disulfide bond" evidence="8">
    <location>
        <begin position="604"/>
        <end position="613"/>
    </location>
</feature>
<protein>
    <recommendedName>
        <fullName evidence="15">Laminin subunit gamma-1</fullName>
    </recommendedName>
</protein>
<feature type="domain" description="Laminin EGF-like" evidence="11">
    <location>
        <begin position="632"/>
        <end position="679"/>
    </location>
</feature>
<dbReference type="InterPro" id="IPR002049">
    <property type="entry name" value="LE_dom"/>
</dbReference>
<dbReference type="SMART" id="SM00181">
    <property type="entry name" value="EGF"/>
    <property type="match status" value="4"/>
</dbReference>
<evidence type="ECO:0000256" key="4">
    <source>
        <dbReference type="ARBA" id="ARBA00022737"/>
    </source>
</evidence>
<evidence type="ECO:0000256" key="6">
    <source>
        <dbReference type="ARBA" id="ARBA00023180"/>
    </source>
</evidence>
<evidence type="ECO:0000256" key="2">
    <source>
        <dbReference type="ARBA" id="ARBA00022525"/>
    </source>
</evidence>
<dbReference type="FunFam" id="2.10.25.10:FF:000193">
    <property type="entry name" value="Laminin subunit gamma 1"/>
    <property type="match status" value="1"/>
</dbReference>
<evidence type="ECO:0000256" key="5">
    <source>
        <dbReference type="ARBA" id="ARBA00023157"/>
    </source>
</evidence>
<dbReference type="GO" id="GO:0048731">
    <property type="term" value="P:system development"/>
    <property type="evidence" value="ECO:0007669"/>
    <property type="project" value="UniProtKB-ARBA"/>
</dbReference>
<feature type="domain" description="Laminin EGF-like" evidence="11">
    <location>
        <begin position="420"/>
        <end position="468"/>
    </location>
</feature>
<feature type="disulfide bond" evidence="8">
    <location>
        <begin position="90"/>
        <end position="102"/>
    </location>
</feature>
<dbReference type="GO" id="GO:0009887">
    <property type="term" value="P:animal organ morphogenesis"/>
    <property type="evidence" value="ECO:0007669"/>
    <property type="project" value="TreeGrafter"/>
</dbReference>
<accession>A0A8K0DA22</accession>
<sequence>MLRERLVVLCLFSFYVEVIGSRWDGQTPWFYDSTCNCNGFSNRCYFDKELYERTGHGGHCLDCSANKDGPNCERCRENYYQREDHHCIACNCDPIGSRNLQCNSEGKCQCKPGVTGDKCDRCDINHYDFSPHGCKECGCSEAGSSGNRPNCDPYTGTCQCKENVEGKRCRECKPGYFNLDINNEFGCTPCFCYGHSSECTSASRYSKYQLESGFSKSAERWRAEDEYRRTIEIQYNGLTQSIGVSAPGEESVYFLAPDKFLGDQRRSYNQILQFTLRTGGNQVAPTATDIMLEGAGSYVTNTIFAQRNPLPNIQSQQYRFRLHEHPNYGWQPRLSARAFISILTNLTAIRVRGTYAPYGVGFLDDVKLETASREVAGEAALWVEHCTCPLGYVGQFCESCTADFRHFPPHGGPFSPCIPCDCNKHADICESETGRCICQHNTAGDNCEFCARGYYGNALSGTPNDCHPCGCPEGGACIQLDEDIIMCVECPLGYTGNRCDSCADGYFGDPLGRLGPAVPCQPCECNLNIDPNGIGNCNTTTGECLKCIHNTGGSRCEQCLPGFYGDALALPKGDCQPCQCYSAGTEESTDGSLLCDQISGECRCKPHVQGRNCDQCEDGYYNIISGEGCQSCNCNPIGSINQTCNLYTGQCHCRPGITGLACDRCEDYKYGFSSEGCKNCDCDPIGSTGPQCNPMGQCPCLDNVEGRRCDRCKENKYDRQRGCVDCPDCYNLVQDASRRHVQRLDQLIDILDKIERNPTVSDDEKFEDQLKYVQNEIENLLEEAKLRTGGDDESIAEKLDNIRKRQKKISGTLSEVEENIYLAREQGRQAQINVTYADETLTIAEEELNNALESLQTEGKEALEKAKQRAKEYGQQSDKMTAIAHEARQLADDLDNNAEQITRTASEAKNKSIEAYELAKNATDLQRNVSQDIRSLRHEIASTEAKLKDVKRWTEEVYNKSLEARNKTLLLLNEASNLVIPDIDMPKLKKQVNDTKLEALHIINETEKLLEKNDKLISEVNEQILISKDLLERGIEQQDVTSDLLSDIDFERASADNAINMGTEILKEANATFDIVSRFDTQVKEHKAAAERALSKIPQIQQIIREAINKTGEANTSLADSKENADYALQTAMQANQVAKKASQMAQNIRNEAEELHRNATGLKNEAGLMAGRVENTEIEYQKLLSQTEANETLINE</sequence>
<evidence type="ECO:0000313" key="13">
    <source>
        <dbReference type="EMBL" id="KAF2899433.1"/>
    </source>
</evidence>
<dbReference type="Proteomes" id="UP000801492">
    <property type="component" value="Unassembled WGS sequence"/>
</dbReference>
<evidence type="ECO:0000256" key="7">
    <source>
        <dbReference type="ARBA" id="ARBA00023292"/>
    </source>
</evidence>
<dbReference type="GO" id="GO:0009888">
    <property type="term" value="P:tissue development"/>
    <property type="evidence" value="ECO:0007669"/>
    <property type="project" value="TreeGrafter"/>
</dbReference>
<proteinExistence type="predicted"/>
<evidence type="ECO:0000259" key="12">
    <source>
        <dbReference type="PROSITE" id="PS51115"/>
    </source>
</evidence>
<dbReference type="AlphaFoldDB" id="A0A8K0DA22"/>
<name>A0A8K0DA22_IGNLU</name>
<feature type="disulfide bond" evidence="8">
    <location>
        <begin position="160"/>
        <end position="169"/>
    </location>
</feature>
<dbReference type="FunFam" id="2.10.25.10:FF:000105">
    <property type="entry name" value="laminin subunit gamma-1"/>
    <property type="match status" value="1"/>
</dbReference>
<dbReference type="EMBL" id="VTPC01002807">
    <property type="protein sequence ID" value="KAF2899433.1"/>
    <property type="molecule type" value="Genomic_DNA"/>
</dbReference>
<evidence type="ECO:0000259" key="11">
    <source>
        <dbReference type="PROSITE" id="PS50027"/>
    </source>
</evidence>
<keyword evidence="6" id="KW-0325">Glycoprotein</keyword>
<keyword evidence="14" id="KW-1185">Reference proteome</keyword>
<feature type="disulfide bond" evidence="8">
    <location>
        <begin position="547"/>
        <end position="556"/>
    </location>
</feature>
<feature type="chain" id="PRO_5035467267" description="Laminin subunit gamma-1" evidence="10">
    <location>
        <begin position="21"/>
        <end position="1197"/>
    </location>
</feature>
<dbReference type="PROSITE" id="PS51115">
    <property type="entry name" value="LAMININ_IVA"/>
    <property type="match status" value="1"/>
</dbReference>
<gene>
    <name evidence="13" type="ORF">ILUMI_06742</name>
</gene>
<feature type="signal peptide" evidence="10">
    <location>
        <begin position="1"/>
        <end position="20"/>
    </location>
</feature>
<evidence type="ECO:0000313" key="14">
    <source>
        <dbReference type="Proteomes" id="UP000801492"/>
    </source>
</evidence>
<keyword evidence="2" id="KW-0964">Secreted</keyword>
<feature type="domain" description="Laminin EGF-like" evidence="11">
    <location>
        <begin position="523"/>
        <end position="577"/>
    </location>
</feature>
<evidence type="ECO:0000256" key="3">
    <source>
        <dbReference type="ARBA" id="ARBA00022729"/>
    </source>
</evidence>
<evidence type="ECO:0000256" key="1">
    <source>
        <dbReference type="ARBA" id="ARBA00004613"/>
    </source>
</evidence>
<feature type="disulfide bond" evidence="8">
    <location>
        <begin position="634"/>
        <end position="651"/>
    </location>
</feature>
<keyword evidence="4" id="KW-0677">Repeat</keyword>
<dbReference type="SMART" id="SM00281">
    <property type="entry name" value="LamB"/>
    <property type="match status" value="1"/>
</dbReference>
<dbReference type="InterPro" id="IPR000034">
    <property type="entry name" value="Laminin_IV"/>
</dbReference>
<dbReference type="PROSITE" id="PS50027">
    <property type="entry name" value="EGF_LAM_2"/>
    <property type="match status" value="7"/>
</dbReference>
<evidence type="ECO:0000256" key="9">
    <source>
        <dbReference type="SAM" id="Coils"/>
    </source>
</evidence>
<feature type="domain" description="Laminin EGF-like" evidence="11">
    <location>
        <begin position="137"/>
        <end position="189"/>
    </location>
</feature>
<dbReference type="FunFam" id="2.10.25.10:FF:000728">
    <property type="entry name" value="Laminin subunit gamma 1"/>
    <property type="match status" value="1"/>
</dbReference>
<dbReference type="FunFam" id="2.10.25.10:FF:000051">
    <property type="entry name" value="Laminin subunit alpha 4"/>
    <property type="match status" value="1"/>
</dbReference>
<keyword evidence="3 10" id="KW-0732">Signal</keyword>
<dbReference type="Gene3D" id="2.10.25.10">
    <property type="entry name" value="Laminin"/>
    <property type="match status" value="9"/>
</dbReference>
<feature type="domain" description="Laminin EGF-like" evidence="11">
    <location>
        <begin position="578"/>
        <end position="631"/>
    </location>
</feature>
<dbReference type="CDD" id="cd00055">
    <property type="entry name" value="EGF_Lam"/>
    <property type="match status" value="7"/>
</dbReference>
<feature type="disulfide bond" evidence="8">
    <location>
        <begin position="632"/>
        <end position="644"/>
    </location>
</feature>
<feature type="domain" description="Laminin EGF-like" evidence="11">
    <location>
        <begin position="90"/>
        <end position="136"/>
    </location>
</feature>
<organism evidence="13 14">
    <name type="scientific">Ignelater luminosus</name>
    <name type="common">Cucubano</name>
    <name type="synonym">Pyrophorus luminosus</name>
    <dbReference type="NCBI Taxonomy" id="2038154"/>
    <lineage>
        <taxon>Eukaryota</taxon>
        <taxon>Metazoa</taxon>
        <taxon>Ecdysozoa</taxon>
        <taxon>Arthropoda</taxon>
        <taxon>Hexapoda</taxon>
        <taxon>Insecta</taxon>
        <taxon>Pterygota</taxon>
        <taxon>Neoptera</taxon>
        <taxon>Endopterygota</taxon>
        <taxon>Coleoptera</taxon>
        <taxon>Polyphaga</taxon>
        <taxon>Elateriformia</taxon>
        <taxon>Elateroidea</taxon>
        <taxon>Elateridae</taxon>
        <taxon>Agrypninae</taxon>
        <taxon>Pyrophorini</taxon>
        <taxon>Ignelater</taxon>
    </lineage>
</organism>
<feature type="disulfide bond" evidence="8">
    <location>
        <begin position="653"/>
        <end position="662"/>
    </location>
</feature>
<keyword evidence="9" id="KW-0175">Coiled coil</keyword>
<dbReference type="InterPro" id="IPR000742">
    <property type="entry name" value="EGF"/>
</dbReference>
<feature type="disulfide bond" evidence="8">
    <location>
        <begin position="680"/>
        <end position="692"/>
    </location>
</feature>
<keyword evidence="5 8" id="KW-1015">Disulfide bond</keyword>
<feature type="domain" description="Laminin IV type A" evidence="12">
    <location>
        <begin position="216"/>
        <end position="385"/>
    </location>
</feature>
<dbReference type="OrthoDB" id="430826at2759"/>
<comment type="subcellular location">
    <subcellularLocation>
        <location evidence="1">Secreted</location>
    </subcellularLocation>
</comment>
<dbReference type="PANTHER" id="PTHR10574">
    <property type="entry name" value="NETRIN/LAMININ-RELATED"/>
    <property type="match status" value="1"/>
</dbReference>
<comment type="caution">
    <text evidence="8">Lacks conserved residue(s) required for the propagation of feature annotation.</text>
</comment>
<feature type="disulfide bond" evidence="8">
    <location>
        <begin position="110"/>
        <end position="119"/>
    </location>
</feature>
<dbReference type="FunFam" id="2.10.25.10:FF:000067">
    <property type="entry name" value="Laminin subunit gamma 1"/>
    <property type="match status" value="1"/>
</dbReference>
<dbReference type="SMART" id="SM00180">
    <property type="entry name" value="EGF_Lam"/>
    <property type="match status" value="9"/>
</dbReference>
<feature type="non-terminal residue" evidence="13">
    <location>
        <position position="1"/>
    </location>
</feature>
<dbReference type="PROSITE" id="PS01248">
    <property type="entry name" value="EGF_LAM_1"/>
    <property type="match status" value="4"/>
</dbReference>
<feature type="coiled-coil region" evidence="9">
    <location>
        <begin position="841"/>
        <end position="911"/>
    </location>
</feature>
<reference evidence="13" key="1">
    <citation type="submission" date="2019-08" db="EMBL/GenBank/DDBJ databases">
        <title>The genome of the North American firefly Photinus pyralis.</title>
        <authorList>
            <consortium name="Photinus pyralis genome working group"/>
            <person name="Fallon T.R."/>
            <person name="Sander Lower S.E."/>
            <person name="Weng J.-K."/>
        </authorList>
    </citation>
    <scope>NUCLEOTIDE SEQUENCE</scope>
    <source>
        <strain evidence="13">TRF0915ILg1</strain>
        <tissue evidence="13">Whole body</tissue>
    </source>
</reference>
<dbReference type="InterPro" id="IPR050440">
    <property type="entry name" value="Laminin/Netrin_ECM"/>
</dbReference>
<evidence type="ECO:0000256" key="10">
    <source>
        <dbReference type="SAM" id="SignalP"/>
    </source>
</evidence>
<feature type="disulfide bond" evidence="8">
    <location>
        <begin position="438"/>
        <end position="447"/>
    </location>
</feature>
<comment type="caution">
    <text evidence="13">The sequence shown here is derived from an EMBL/GenBank/DDBJ whole genome shotgun (WGS) entry which is preliminary data.</text>
</comment>
<dbReference type="SUPFAM" id="SSF57196">
    <property type="entry name" value="EGF/Laminin"/>
    <property type="match status" value="8"/>
</dbReference>
<dbReference type="GO" id="GO:0005576">
    <property type="term" value="C:extracellular region"/>
    <property type="evidence" value="ECO:0007669"/>
    <property type="project" value="UniProtKB-SubCell"/>
</dbReference>
<dbReference type="Pfam" id="PF00052">
    <property type="entry name" value="Laminin_B"/>
    <property type="match status" value="1"/>
</dbReference>
<feature type="coiled-coil region" evidence="9">
    <location>
        <begin position="1132"/>
        <end position="1166"/>
    </location>
</feature>
<evidence type="ECO:0000256" key="8">
    <source>
        <dbReference type="PROSITE-ProRule" id="PRU00460"/>
    </source>
</evidence>
<dbReference type="PRINTS" id="PR00011">
    <property type="entry name" value="EGFLAMININ"/>
</dbReference>
<feature type="domain" description="Laminin EGF-like" evidence="11">
    <location>
        <begin position="680"/>
        <end position="725"/>
    </location>
</feature>